<dbReference type="InterPro" id="IPR032708">
    <property type="entry name" value="McjB_C"/>
</dbReference>
<dbReference type="Proteomes" id="UP001595579">
    <property type="component" value="Unassembled WGS sequence"/>
</dbReference>
<proteinExistence type="predicted"/>
<comment type="caution">
    <text evidence="3">The sequence shown here is derived from an EMBL/GenBank/DDBJ whole genome shotgun (WGS) entry which is preliminary data.</text>
</comment>
<evidence type="ECO:0000256" key="1">
    <source>
        <dbReference type="SAM" id="Phobius"/>
    </source>
</evidence>
<feature type="transmembrane region" description="Helical" evidence="1">
    <location>
        <begin position="21"/>
        <end position="39"/>
    </location>
</feature>
<organism evidence="3 4">
    <name type="scientific">Litchfieldella rifensis</name>
    <dbReference type="NCBI Taxonomy" id="762643"/>
    <lineage>
        <taxon>Bacteria</taxon>
        <taxon>Pseudomonadati</taxon>
        <taxon>Pseudomonadota</taxon>
        <taxon>Gammaproteobacteria</taxon>
        <taxon>Oceanospirillales</taxon>
        <taxon>Halomonadaceae</taxon>
        <taxon>Litchfieldella</taxon>
    </lineage>
</organism>
<protein>
    <submittedName>
        <fullName evidence="3">Lasso peptide biosynthesis B2 protein</fullName>
    </submittedName>
</protein>
<feature type="domain" description="Microcin J25-processing protein McjB C-terminal" evidence="2">
    <location>
        <begin position="37"/>
        <end position="149"/>
    </location>
</feature>
<keyword evidence="4" id="KW-1185">Reference proteome</keyword>
<sequence>MLSTFQRKAISFTRQSYFARLWFVPVWCLLGLSKVVIFTVSFRRLAPYLGSAVGVTPWVPLLAPSQEARALKIGRVIRLAARYTPWTSNCFPQAVAARLLLSFYRIPYALYFGLKRDPDTGEFKAHAWVAAGRVSVTGGTSFGHYTVVSCFVSPQLADT</sequence>
<reference evidence="4" key="1">
    <citation type="journal article" date="2019" name="Int. J. Syst. Evol. Microbiol.">
        <title>The Global Catalogue of Microorganisms (GCM) 10K type strain sequencing project: providing services to taxonomists for standard genome sequencing and annotation.</title>
        <authorList>
            <consortium name="The Broad Institute Genomics Platform"/>
            <consortium name="The Broad Institute Genome Sequencing Center for Infectious Disease"/>
            <person name="Wu L."/>
            <person name="Ma J."/>
        </authorList>
    </citation>
    <scope>NUCLEOTIDE SEQUENCE [LARGE SCALE GENOMIC DNA]</scope>
    <source>
        <strain evidence="4">CECT 7698</strain>
    </source>
</reference>
<name>A0ABV7LTK5_9GAMM</name>
<evidence type="ECO:0000313" key="3">
    <source>
        <dbReference type="EMBL" id="MFC3285481.1"/>
    </source>
</evidence>
<evidence type="ECO:0000259" key="2">
    <source>
        <dbReference type="Pfam" id="PF13471"/>
    </source>
</evidence>
<dbReference type="InterPro" id="IPR053521">
    <property type="entry name" value="McjB-like"/>
</dbReference>
<dbReference type="NCBIfam" id="NF033537">
    <property type="entry name" value="lasso_biosyn_B2"/>
    <property type="match status" value="1"/>
</dbReference>
<keyword evidence="1" id="KW-0472">Membrane</keyword>
<keyword evidence="1" id="KW-1133">Transmembrane helix</keyword>
<dbReference type="Pfam" id="PF13471">
    <property type="entry name" value="Transglut_core3"/>
    <property type="match status" value="1"/>
</dbReference>
<accession>A0ABV7LTK5</accession>
<keyword evidence="1" id="KW-0812">Transmembrane</keyword>
<dbReference type="EMBL" id="JBHRUG010000031">
    <property type="protein sequence ID" value="MFC3285481.1"/>
    <property type="molecule type" value="Genomic_DNA"/>
</dbReference>
<dbReference type="RefSeq" id="WP_386776247.1">
    <property type="nucleotide sequence ID" value="NZ_JBHRUG010000031.1"/>
</dbReference>
<gene>
    <name evidence="3" type="ORF">ACFOEV_17920</name>
</gene>
<evidence type="ECO:0000313" key="4">
    <source>
        <dbReference type="Proteomes" id="UP001595579"/>
    </source>
</evidence>